<evidence type="ECO:0000313" key="4">
    <source>
        <dbReference type="Proteomes" id="UP000095042"/>
    </source>
</evidence>
<dbReference type="Proteomes" id="UP000095042">
    <property type="component" value="Unassembled WGS sequence"/>
</dbReference>
<feature type="transmembrane region" description="Helical" evidence="1">
    <location>
        <begin position="43"/>
        <end position="66"/>
    </location>
</feature>
<keyword evidence="1" id="KW-1133">Transmembrane helix</keyword>
<evidence type="ECO:0000256" key="1">
    <source>
        <dbReference type="SAM" id="Phobius"/>
    </source>
</evidence>
<keyword evidence="1" id="KW-0472">Membrane</keyword>
<dbReference type="EMBL" id="LPWD01000240">
    <property type="protein sequence ID" value="ODS02744.1"/>
    <property type="molecule type" value="Genomic_DNA"/>
</dbReference>
<accession>A0A1E3WA97</accession>
<evidence type="ECO:0000259" key="2">
    <source>
        <dbReference type="Pfam" id="PF07811"/>
    </source>
</evidence>
<sequence>MALLMIRRGDSQKDNSYRSLWRRAAGRAARFAGDRSGASALEFALVAAPLILLLLAVLQVSLVYFANVGLEGAIDRGARLIRTGQAQKFSAQQFKTEVCKHLSAPLKCDDLMLDVRSYSSFGGAAGNLAPPPGADGKPKDYGFDPGEAEDVVVVRGFYPLDIGSVLPADINLSNMEGGGRLLMATAAFRNEPF</sequence>
<dbReference type="Pfam" id="PF07811">
    <property type="entry name" value="TadE"/>
    <property type="match status" value="1"/>
</dbReference>
<protein>
    <recommendedName>
        <fullName evidence="2">TadE-like domain-containing protein</fullName>
    </recommendedName>
</protein>
<feature type="domain" description="TadE-like" evidence="2">
    <location>
        <begin position="37"/>
        <end position="79"/>
    </location>
</feature>
<name>A0A1E3WA97_9HYPH</name>
<dbReference type="AlphaFoldDB" id="A0A1E3WA97"/>
<comment type="caution">
    <text evidence="3">The sequence shown here is derived from an EMBL/GenBank/DDBJ whole genome shotgun (WGS) entry which is preliminary data.</text>
</comment>
<keyword evidence="1" id="KW-0812">Transmembrane</keyword>
<proteinExistence type="predicted"/>
<keyword evidence="4" id="KW-1185">Reference proteome</keyword>
<organism evidence="3 4">
    <name type="scientific">Methyloceanibacter marginalis</name>
    <dbReference type="NCBI Taxonomy" id="1774971"/>
    <lineage>
        <taxon>Bacteria</taxon>
        <taxon>Pseudomonadati</taxon>
        <taxon>Pseudomonadota</taxon>
        <taxon>Alphaproteobacteria</taxon>
        <taxon>Hyphomicrobiales</taxon>
        <taxon>Hyphomicrobiaceae</taxon>
        <taxon>Methyloceanibacter</taxon>
    </lineage>
</organism>
<evidence type="ECO:0000313" key="3">
    <source>
        <dbReference type="EMBL" id="ODS02744.1"/>
    </source>
</evidence>
<gene>
    <name evidence="3" type="ORF">AUC71_13650</name>
</gene>
<reference evidence="3 4" key="1">
    <citation type="journal article" date="2016" name="Environ. Microbiol.">
        <title>New Methyloceanibacter diversity from North Sea sediments includes methanotroph containing solely the soluble methane monooxygenase.</title>
        <authorList>
            <person name="Vekeman B."/>
            <person name="Kerckhof F.M."/>
            <person name="Cremers G."/>
            <person name="de Vos P."/>
            <person name="Vandamme P."/>
            <person name="Boon N."/>
            <person name="Op den Camp H.J."/>
            <person name="Heylen K."/>
        </authorList>
    </citation>
    <scope>NUCLEOTIDE SEQUENCE [LARGE SCALE GENOMIC DNA]</scope>
    <source>
        <strain evidence="3 4">R-67177</strain>
    </source>
</reference>
<dbReference type="InterPro" id="IPR012495">
    <property type="entry name" value="TadE-like_dom"/>
</dbReference>